<accession>A0A915KLJ4</accession>
<evidence type="ECO:0000313" key="2">
    <source>
        <dbReference type="Proteomes" id="UP000887565"/>
    </source>
</evidence>
<keyword evidence="2" id="KW-1185">Reference proteome</keyword>
<proteinExistence type="predicted"/>
<reference evidence="3" key="1">
    <citation type="submission" date="2022-11" db="UniProtKB">
        <authorList>
            <consortium name="WormBaseParasite"/>
        </authorList>
    </citation>
    <scope>IDENTIFICATION</scope>
</reference>
<organism evidence="2 3">
    <name type="scientific">Romanomermis culicivorax</name>
    <name type="common">Nematode worm</name>
    <dbReference type="NCBI Taxonomy" id="13658"/>
    <lineage>
        <taxon>Eukaryota</taxon>
        <taxon>Metazoa</taxon>
        <taxon>Ecdysozoa</taxon>
        <taxon>Nematoda</taxon>
        <taxon>Enoplea</taxon>
        <taxon>Dorylaimia</taxon>
        <taxon>Mermithida</taxon>
        <taxon>Mermithoidea</taxon>
        <taxon>Mermithidae</taxon>
        <taxon>Romanomermis</taxon>
    </lineage>
</organism>
<evidence type="ECO:0000313" key="3">
    <source>
        <dbReference type="WBParaSite" id="nRc.2.0.1.t38898-RA"/>
    </source>
</evidence>
<sequence>MQSKLSISVFLTGKVAKRAAGQRRMHDGRRRRRRRRGEMSRRRAAQRRRRCSTARTKRLTLWATDAFKKSLHPYPRSQCSHQIMLCVRTDFNSKNGMDDLEIRPSTTKN</sequence>
<dbReference type="AlphaFoldDB" id="A0A915KLJ4"/>
<name>A0A915KLJ4_ROMCU</name>
<evidence type="ECO:0000256" key="1">
    <source>
        <dbReference type="SAM" id="MobiDB-lite"/>
    </source>
</evidence>
<dbReference type="Proteomes" id="UP000887565">
    <property type="component" value="Unplaced"/>
</dbReference>
<protein>
    <submittedName>
        <fullName evidence="3">Uncharacterized protein</fullName>
    </submittedName>
</protein>
<feature type="region of interest" description="Disordered" evidence="1">
    <location>
        <begin position="17"/>
        <end position="53"/>
    </location>
</feature>
<dbReference type="WBParaSite" id="nRc.2.0.1.t38898-RA">
    <property type="protein sequence ID" value="nRc.2.0.1.t38898-RA"/>
    <property type="gene ID" value="nRc.2.0.1.g38898"/>
</dbReference>